<dbReference type="InterPro" id="IPR039568">
    <property type="entry name" value="Peptidase_MA-like_dom"/>
</dbReference>
<reference evidence="4" key="1">
    <citation type="submission" date="2013-09" db="EMBL/GenBank/DDBJ databases">
        <authorList>
            <person name="Zeng Z."/>
            <person name="Chen C."/>
        </authorList>
    </citation>
    <scope>NUCLEOTIDE SEQUENCE [LARGE SCALE GENOMIC DNA]</scope>
    <source>
        <strain evidence="4">DK69</strain>
    </source>
</reference>
<keyword evidence="1" id="KW-0732">Signal</keyword>
<comment type="caution">
    <text evidence="3">The sequence shown here is derived from an EMBL/GenBank/DDBJ whole genome shotgun (WGS) entry which is preliminary data.</text>
</comment>
<dbReference type="eggNOG" id="COG0308">
    <property type="taxonomic scope" value="Bacteria"/>
</dbReference>
<dbReference type="SUPFAM" id="SSF55486">
    <property type="entry name" value="Metalloproteases ('zincins'), catalytic domain"/>
    <property type="match status" value="1"/>
</dbReference>
<evidence type="ECO:0000259" key="2">
    <source>
        <dbReference type="Pfam" id="PF13485"/>
    </source>
</evidence>
<sequence>MNTRKLTYLLLILSFYSCTAQKKAINDENWTKIVTETKTVNNITYYFPSEVEIPRRNLAIEECQKSIEENLKLIGETEFNNKMDVEFLKSRKEMLKYGGMTAQGLALPDSDVLFSLLKDTGSPIKHEMMHMITMYKWGTPPTSSTWMNEGLATYSGGTCSKYSLEEIYKYFIQSNKLIPMDKLSQDFYKNPDMIAYTQSAFISKFLIDNHGISKFKELWKSGYEKLNEIYGFDSQTLEQTLKDYINRKCPTNINFDWEEFNKGC</sequence>
<gene>
    <name evidence="3" type="ORF">Q767_10085</name>
</gene>
<reference evidence="3 4" key="2">
    <citation type="journal article" date="2015" name="Stand. Genomic Sci.">
        <title>High quality draft genomic sequence of Flavobacterium enshiense DK69(T) and comparison among Flavobacterium genomes.</title>
        <authorList>
            <person name="Zeng Z."/>
            <person name="Chen C."/>
            <person name="Du H."/>
            <person name="Wang G."/>
            <person name="Li M."/>
        </authorList>
    </citation>
    <scope>NUCLEOTIDE SEQUENCE [LARGE SCALE GENOMIC DNA]</scope>
    <source>
        <strain evidence="3 4">DK69</strain>
    </source>
</reference>
<name>V6S8J3_9FLAO</name>
<evidence type="ECO:0000256" key="1">
    <source>
        <dbReference type="SAM" id="SignalP"/>
    </source>
</evidence>
<evidence type="ECO:0000313" key="3">
    <source>
        <dbReference type="EMBL" id="KGO95571.1"/>
    </source>
</evidence>
<accession>V6S8J3</accession>
<dbReference type="PROSITE" id="PS51257">
    <property type="entry name" value="PROKAR_LIPOPROTEIN"/>
    <property type="match status" value="1"/>
</dbReference>
<proteinExistence type="predicted"/>
<dbReference type="OrthoDB" id="1414862at2"/>
<organism evidence="3 4">
    <name type="scientific">Flavobacterium enshiense DK69</name>
    <dbReference type="NCBI Taxonomy" id="1107311"/>
    <lineage>
        <taxon>Bacteria</taxon>
        <taxon>Pseudomonadati</taxon>
        <taxon>Bacteroidota</taxon>
        <taxon>Flavobacteriia</taxon>
        <taxon>Flavobacteriales</taxon>
        <taxon>Flavobacteriaceae</taxon>
        <taxon>Flavobacterium</taxon>
    </lineage>
</organism>
<dbReference type="InterPro" id="IPR027268">
    <property type="entry name" value="Peptidase_M4/M1_CTD_sf"/>
</dbReference>
<dbReference type="PATRIC" id="fig|1107311.3.peg.1951"/>
<dbReference type="EMBL" id="JRLZ01000009">
    <property type="protein sequence ID" value="KGO95571.1"/>
    <property type="molecule type" value="Genomic_DNA"/>
</dbReference>
<feature type="signal peptide" evidence="1">
    <location>
        <begin position="1"/>
        <end position="20"/>
    </location>
</feature>
<dbReference type="RefSeq" id="WP_023573971.1">
    <property type="nucleotide sequence ID" value="NZ_AVCS01000013.1"/>
</dbReference>
<dbReference type="Gene3D" id="1.10.390.10">
    <property type="entry name" value="Neutral Protease Domain 2"/>
    <property type="match status" value="1"/>
</dbReference>
<protein>
    <recommendedName>
        <fullName evidence="2">Peptidase MA-like domain-containing protein</fullName>
    </recommendedName>
</protein>
<dbReference type="Pfam" id="PF13485">
    <property type="entry name" value="Peptidase_MA_2"/>
    <property type="match status" value="1"/>
</dbReference>
<feature type="chain" id="PRO_5004750594" description="Peptidase MA-like domain-containing protein" evidence="1">
    <location>
        <begin position="21"/>
        <end position="264"/>
    </location>
</feature>
<dbReference type="AlphaFoldDB" id="V6S8J3"/>
<evidence type="ECO:0000313" key="4">
    <source>
        <dbReference type="Proteomes" id="UP000030149"/>
    </source>
</evidence>
<dbReference type="Proteomes" id="UP000030149">
    <property type="component" value="Unassembled WGS sequence"/>
</dbReference>
<keyword evidence="4" id="KW-1185">Reference proteome</keyword>
<feature type="domain" description="Peptidase MA-like" evidence="2">
    <location>
        <begin position="124"/>
        <end position="245"/>
    </location>
</feature>